<evidence type="ECO:0000313" key="3">
    <source>
        <dbReference type="Proteomes" id="UP000193240"/>
    </source>
</evidence>
<dbReference type="Proteomes" id="UP000193240">
    <property type="component" value="Unassembled WGS sequence"/>
</dbReference>
<feature type="compositionally biased region" description="Low complexity" evidence="1">
    <location>
        <begin position="61"/>
        <end position="80"/>
    </location>
</feature>
<dbReference type="Pfam" id="PF11905">
    <property type="entry name" value="DUF3425"/>
    <property type="match status" value="1"/>
</dbReference>
<gene>
    <name evidence="2" type="ORF">B5807_07324</name>
</gene>
<reference evidence="2 3" key="1">
    <citation type="journal article" date="2017" name="Genome Announc.">
        <title>Genome sequence of the saprophytic ascomycete Epicoccum nigrum ICMP 19927 strain isolated from New Zealand.</title>
        <authorList>
            <person name="Fokin M."/>
            <person name="Fleetwood D."/>
            <person name="Weir B.S."/>
            <person name="Villas-Boas S.G."/>
        </authorList>
    </citation>
    <scope>NUCLEOTIDE SEQUENCE [LARGE SCALE GENOMIC DNA]</scope>
    <source>
        <strain evidence="2 3">ICMP 19927</strain>
    </source>
</reference>
<evidence type="ECO:0000313" key="2">
    <source>
        <dbReference type="EMBL" id="OSS47338.1"/>
    </source>
</evidence>
<dbReference type="PANTHER" id="PTHR38116">
    <property type="entry name" value="CHROMOSOME 7, WHOLE GENOME SHOTGUN SEQUENCE"/>
    <property type="match status" value="1"/>
</dbReference>
<name>A0A1Y2LWK4_EPING</name>
<sequence>MILLFNIIKSKMVIRTTPEEDEWKNVRDAKKRKQIQDRLAQRARRRRLREARSDSKLSQLNSPSRAPDSDSSPSSNGRNALCPEVIDSRLSNSLESSSEAMSDSWRIAKLNDLDRFTELDPSSHEADLADPDLLPNNLNAPIPLLLPDQLTLPLNVWTALFQNGQILSIVCSTTMASKSPPPTASTPLSLRPTASQLTTVHFQWIDRLPFPKLRDSLIRLQGVVDLDEFLNDIFVAPSFSIRKGAESWDPRAWSMEGAWAKKWGWLFF</sequence>
<proteinExistence type="predicted"/>
<dbReference type="PANTHER" id="PTHR38116:SF5">
    <property type="entry name" value="BZIP DOMAIN-CONTAINING PROTEIN"/>
    <property type="match status" value="1"/>
</dbReference>
<dbReference type="InParanoid" id="A0A1Y2LWK4"/>
<feature type="region of interest" description="Disordered" evidence="1">
    <location>
        <begin position="34"/>
        <end position="82"/>
    </location>
</feature>
<dbReference type="InterPro" id="IPR021833">
    <property type="entry name" value="DUF3425"/>
</dbReference>
<organism evidence="2 3">
    <name type="scientific">Epicoccum nigrum</name>
    <name type="common">Soil fungus</name>
    <name type="synonym">Epicoccum purpurascens</name>
    <dbReference type="NCBI Taxonomy" id="105696"/>
    <lineage>
        <taxon>Eukaryota</taxon>
        <taxon>Fungi</taxon>
        <taxon>Dikarya</taxon>
        <taxon>Ascomycota</taxon>
        <taxon>Pezizomycotina</taxon>
        <taxon>Dothideomycetes</taxon>
        <taxon>Pleosporomycetidae</taxon>
        <taxon>Pleosporales</taxon>
        <taxon>Pleosporineae</taxon>
        <taxon>Didymellaceae</taxon>
        <taxon>Epicoccum</taxon>
    </lineage>
</organism>
<keyword evidence="3" id="KW-1185">Reference proteome</keyword>
<dbReference type="STRING" id="105696.A0A1Y2LWK4"/>
<accession>A0A1Y2LWK4</accession>
<dbReference type="AlphaFoldDB" id="A0A1Y2LWK4"/>
<dbReference type="EMBL" id="KZ107848">
    <property type="protein sequence ID" value="OSS47338.1"/>
    <property type="molecule type" value="Genomic_DNA"/>
</dbReference>
<evidence type="ECO:0008006" key="4">
    <source>
        <dbReference type="Google" id="ProtNLM"/>
    </source>
</evidence>
<dbReference type="OMA" id="WRMEEEW"/>
<protein>
    <recommendedName>
        <fullName evidence="4">BZIP domain-containing protein</fullName>
    </recommendedName>
</protein>
<evidence type="ECO:0000256" key="1">
    <source>
        <dbReference type="SAM" id="MobiDB-lite"/>
    </source>
</evidence>